<reference evidence="2 3" key="1">
    <citation type="submission" date="2013-05" db="EMBL/GenBank/DDBJ databases">
        <title>Genome sequence of Streptomyces sparsogenes DSM 40356.</title>
        <authorList>
            <person name="Coyne S."/>
            <person name="Seebeck F.P."/>
        </authorList>
    </citation>
    <scope>NUCLEOTIDE SEQUENCE [LARGE SCALE GENOMIC DNA]</scope>
    <source>
        <strain evidence="2 3">DSM 40356</strain>
    </source>
</reference>
<dbReference type="Pfam" id="PF21897">
    <property type="entry name" value="DUF6919"/>
    <property type="match status" value="1"/>
</dbReference>
<evidence type="ECO:0000313" key="2">
    <source>
        <dbReference type="EMBL" id="OMI34401.1"/>
    </source>
</evidence>
<dbReference type="STRING" id="67365.GCA_001704635_01745"/>
<dbReference type="RefSeq" id="WP_065966598.1">
    <property type="nucleotide sequence ID" value="NZ_ASQP01000469.1"/>
</dbReference>
<evidence type="ECO:0000313" key="3">
    <source>
        <dbReference type="Proteomes" id="UP000186168"/>
    </source>
</evidence>
<comment type="caution">
    <text evidence="2">The sequence shown here is derived from an EMBL/GenBank/DDBJ whole genome shotgun (WGS) entry which is preliminary data.</text>
</comment>
<dbReference type="InterPro" id="IPR054212">
    <property type="entry name" value="DUF6919"/>
</dbReference>
<organism evidence="2 3">
    <name type="scientific">Streptomyces sparsogenes DSM 40356</name>
    <dbReference type="NCBI Taxonomy" id="1331668"/>
    <lineage>
        <taxon>Bacteria</taxon>
        <taxon>Bacillati</taxon>
        <taxon>Actinomycetota</taxon>
        <taxon>Actinomycetes</taxon>
        <taxon>Kitasatosporales</taxon>
        <taxon>Streptomycetaceae</taxon>
        <taxon>Streptomyces</taxon>
    </lineage>
</organism>
<gene>
    <name evidence="2" type="ORF">SPAR_36496</name>
</gene>
<feature type="domain" description="DUF6919" evidence="1">
    <location>
        <begin position="3"/>
        <end position="182"/>
    </location>
</feature>
<proteinExistence type="predicted"/>
<dbReference type="GeneID" id="96746680"/>
<sequence length="185" mass="20428">MSNPWKSARSVADLGNLMADWLEGRIPTRPGYCDTQPDEETNHLIPVLAPACRAGLVTTNSQPGHPPVRGYDGRTWRQRAFVEGWIADGALLARIRAAAKRAGMTVVAHGPSSRGGDWIPLTDADDEIQMAAGDYPGHRRMINTEWRGIGRHATNELCHATHIDLIDPVWGRDDRLWPALANVIR</sequence>
<evidence type="ECO:0000259" key="1">
    <source>
        <dbReference type="Pfam" id="PF21897"/>
    </source>
</evidence>
<dbReference type="AlphaFoldDB" id="A0A1R1S7U1"/>
<accession>A0A1R1S7U1</accession>
<name>A0A1R1S7U1_9ACTN</name>
<keyword evidence="3" id="KW-1185">Reference proteome</keyword>
<dbReference type="EMBL" id="ASQP01000469">
    <property type="protein sequence ID" value="OMI34401.1"/>
    <property type="molecule type" value="Genomic_DNA"/>
</dbReference>
<dbReference type="Proteomes" id="UP000186168">
    <property type="component" value="Unassembled WGS sequence"/>
</dbReference>
<protein>
    <recommendedName>
        <fullName evidence="1">DUF6919 domain-containing protein</fullName>
    </recommendedName>
</protein>